<gene>
    <name evidence="1" type="ORF">DAPPUDRAFT_271441</name>
</gene>
<evidence type="ECO:0000313" key="1">
    <source>
        <dbReference type="EMBL" id="EFX61933.1"/>
    </source>
</evidence>
<name>E9I245_DAPPU</name>
<organism evidence="1 2">
    <name type="scientific">Daphnia pulex</name>
    <name type="common">Water flea</name>
    <dbReference type="NCBI Taxonomy" id="6669"/>
    <lineage>
        <taxon>Eukaryota</taxon>
        <taxon>Metazoa</taxon>
        <taxon>Ecdysozoa</taxon>
        <taxon>Arthropoda</taxon>
        <taxon>Crustacea</taxon>
        <taxon>Branchiopoda</taxon>
        <taxon>Diplostraca</taxon>
        <taxon>Cladocera</taxon>
        <taxon>Anomopoda</taxon>
        <taxon>Daphniidae</taxon>
        <taxon>Daphnia</taxon>
    </lineage>
</organism>
<dbReference type="Proteomes" id="UP000000305">
    <property type="component" value="Unassembled WGS sequence"/>
</dbReference>
<accession>E9I245</accession>
<evidence type="ECO:0000313" key="2">
    <source>
        <dbReference type="Proteomes" id="UP000000305"/>
    </source>
</evidence>
<dbReference type="KEGG" id="dpx:DAPPUDRAFT_271441"/>
<sequence length="55" mass="6170">MMRKDHDEIESGLGLEPARIKKLSKIQQGCVVYTGSEFHVYSDKMVGSFTQPGCH</sequence>
<dbReference type="InParanoid" id="E9I245"/>
<dbReference type="HOGENOM" id="CLU_3034467_0_0_1"/>
<proteinExistence type="predicted"/>
<protein>
    <submittedName>
        <fullName evidence="1">Uncharacterized protein</fullName>
    </submittedName>
</protein>
<reference evidence="1 2" key="1">
    <citation type="journal article" date="2011" name="Science">
        <title>The ecoresponsive genome of Daphnia pulex.</title>
        <authorList>
            <person name="Colbourne J.K."/>
            <person name="Pfrender M.E."/>
            <person name="Gilbert D."/>
            <person name="Thomas W.K."/>
            <person name="Tucker A."/>
            <person name="Oakley T.H."/>
            <person name="Tokishita S."/>
            <person name="Aerts A."/>
            <person name="Arnold G.J."/>
            <person name="Basu M.K."/>
            <person name="Bauer D.J."/>
            <person name="Caceres C.E."/>
            <person name="Carmel L."/>
            <person name="Casola C."/>
            <person name="Choi J.H."/>
            <person name="Detter J.C."/>
            <person name="Dong Q."/>
            <person name="Dusheyko S."/>
            <person name="Eads B.D."/>
            <person name="Frohlich T."/>
            <person name="Geiler-Samerotte K.A."/>
            <person name="Gerlach D."/>
            <person name="Hatcher P."/>
            <person name="Jogdeo S."/>
            <person name="Krijgsveld J."/>
            <person name="Kriventseva E.V."/>
            <person name="Kultz D."/>
            <person name="Laforsch C."/>
            <person name="Lindquist E."/>
            <person name="Lopez J."/>
            <person name="Manak J.R."/>
            <person name="Muller J."/>
            <person name="Pangilinan J."/>
            <person name="Patwardhan R.P."/>
            <person name="Pitluck S."/>
            <person name="Pritham E.J."/>
            <person name="Rechtsteiner A."/>
            <person name="Rho M."/>
            <person name="Rogozin I.B."/>
            <person name="Sakarya O."/>
            <person name="Salamov A."/>
            <person name="Schaack S."/>
            <person name="Shapiro H."/>
            <person name="Shiga Y."/>
            <person name="Skalitzky C."/>
            <person name="Smith Z."/>
            <person name="Souvorov A."/>
            <person name="Sung W."/>
            <person name="Tang Z."/>
            <person name="Tsuchiya D."/>
            <person name="Tu H."/>
            <person name="Vos H."/>
            <person name="Wang M."/>
            <person name="Wolf Y.I."/>
            <person name="Yamagata H."/>
            <person name="Yamada T."/>
            <person name="Ye Y."/>
            <person name="Shaw J.R."/>
            <person name="Andrews J."/>
            <person name="Crease T.J."/>
            <person name="Tang H."/>
            <person name="Lucas S.M."/>
            <person name="Robertson H.M."/>
            <person name="Bork P."/>
            <person name="Koonin E.V."/>
            <person name="Zdobnov E.M."/>
            <person name="Grigoriev I.V."/>
            <person name="Lynch M."/>
            <person name="Boore J.L."/>
        </authorList>
    </citation>
    <scope>NUCLEOTIDE SEQUENCE [LARGE SCALE GENOMIC DNA]</scope>
</reference>
<keyword evidence="2" id="KW-1185">Reference proteome</keyword>
<dbReference type="AlphaFoldDB" id="E9I245"/>
<dbReference type="EMBL" id="GL733973">
    <property type="protein sequence ID" value="EFX61933.1"/>
    <property type="molecule type" value="Genomic_DNA"/>
</dbReference>